<evidence type="ECO:0000259" key="7">
    <source>
        <dbReference type="PROSITE" id="PS50109"/>
    </source>
</evidence>
<feature type="transmembrane region" description="Helical" evidence="6">
    <location>
        <begin position="49"/>
        <end position="69"/>
    </location>
</feature>
<dbReference type="InterPro" id="IPR033425">
    <property type="entry name" value="MASE3"/>
</dbReference>
<proteinExistence type="predicted"/>
<dbReference type="SUPFAM" id="SSF55874">
    <property type="entry name" value="ATPase domain of HSP90 chaperone/DNA topoisomerase II/histidine kinase"/>
    <property type="match status" value="1"/>
</dbReference>
<evidence type="ECO:0000256" key="4">
    <source>
        <dbReference type="ARBA" id="ARBA00022777"/>
    </source>
</evidence>
<dbReference type="Pfam" id="PF17159">
    <property type="entry name" value="MASE3"/>
    <property type="match status" value="1"/>
</dbReference>
<feature type="transmembrane region" description="Helical" evidence="6">
    <location>
        <begin position="206"/>
        <end position="227"/>
    </location>
</feature>
<feature type="transmembrane region" description="Helical" evidence="6">
    <location>
        <begin position="248"/>
        <end position="266"/>
    </location>
</feature>
<dbReference type="PROSITE" id="PS50109">
    <property type="entry name" value="HIS_KIN"/>
    <property type="match status" value="1"/>
</dbReference>
<dbReference type="Gene3D" id="1.10.287.130">
    <property type="match status" value="1"/>
</dbReference>
<evidence type="ECO:0000256" key="6">
    <source>
        <dbReference type="SAM" id="Phobius"/>
    </source>
</evidence>
<dbReference type="InterPro" id="IPR036890">
    <property type="entry name" value="HATPase_C_sf"/>
</dbReference>
<dbReference type="OrthoDB" id="457060at2"/>
<comment type="catalytic activity">
    <reaction evidence="1">
        <text>ATP + protein L-histidine = ADP + protein N-phospho-L-histidine.</text>
        <dbReference type="EC" id="2.7.13.3"/>
    </reaction>
</comment>
<dbReference type="PANTHER" id="PTHR43065">
    <property type="entry name" value="SENSOR HISTIDINE KINASE"/>
    <property type="match status" value="1"/>
</dbReference>
<dbReference type="SUPFAM" id="SSF47384">
    <property type="entry name" value="Homodimeric domain of signal transducing histidine kinase"/>
    <property type="match status" value="1"/>
</dbReference>
<dbReference type="PANTHER" id="PTHR43065:SF50">
    <property type="entry name" value="HISTIDINE KINASE"/>
    <property type="match status" value="1"/>
</dbReference>
<keyword evidence="6" id="KW-1133">Transmembrane helix</keyword>
<dbReference type="SMART" id="SM00388">
    <property type="entry name" value="HisKA"/>
    <property type="match status" value="1"/>
</dbReference>
<dbReference type="InterPro" id="IPR036097">
    <property type="entry name" value="HisK_dim/P_sf"/>
</dbReference>
<evidence type="ECO:0000256" key="2">
    <source>
        <dbReference type="ARBA" id="ARBA00012438"/>
    </source>
</evidence>
<dbReference type="GO" id="GO:0000155">
    <property type="term" value="F:phosphorelay sensor kinase activity"/>
    <property type="evidence" value="ECO:0007669"/>
    <property type="project" value="InterPro"/>
</dbReference>
<dbReference type="InterPro" id="IPR004358">
    <property type="entry name" value="Sig_transdc_His_kin-like_C"/>
</dbReference>
<dbReference type="Gene3D" id="3.30.565.10">
    <property type="entry name" value="Histidine kinase-like ATPase, C-terminal domain"/>
    <property type="match status" value="1"/>
</dbReference>
<dbReference type="SMART" id="SM00387">
    <property type="entry name" value="HATPase_c"/>
    <property type="match status" value="1"/>
</dbReference>
<feature type="transmembrane region" description="Helical" evidence="6">
    <location>
        <begin position="107"/>
        <end position="127"/>
    </location>
</feature>
<evidence type="ECO:0000313" key="9">
    <source>
        <dbReference type="Proteomes" id="UP000292459"/>
    </source>
</evidence>
<dbReference type="CDD" id="cd00082">
    <property type="entry name" value="HisKA"/>
    <property type="match status" value="1"/>
</dbReference>
<keyword evidence="5" id="KW-0902">Two-component regulatory system</keyword>
<evidence type="ECO:0000256" key="5">
    <source>
        <dbReference type="ARBA" id="ARBA00023012"/>
    </source>
</evidence>
<keyword evidence="3" id="KW-0597">Phosphoprotein</keyword>
<organism evidence="8 9">
    <name type="scientific">Leptolyngbya iicbica LK</name>
    <dbReference type="NCBI Taxonomy" id="2294035"/>
    <lineage>
        <taxon>Bacteria</taxon>
        <taxon>Bacillati</taxon>
        <taxon>Cyanobacteriota</taxon>
        <taxon>Cyanophyceae</taxon>
        <taxon>Leptolyngbyales</taxon>
        <taxon>Leptolyngbyaceae</taxon>
        <taxon>Leptolyngbya group</taxon>
        <taxon>Leptolyngbya</taxon>
        <taxon>Leptolyngbya iicbica</taxon>
    </lineage>
</organism>
<protein>
    <recommendedName>
        <fullName evidence="2">histidine kinase</fullName>
        <ecNumber evidence="2">2.7.13.3</ecNumber>
    </recommendedName>
</protein>
<gene>
    <name evidence="8" type="ORF">DYY88_04155</name>
</gene>
<feature type="transmembrane region" description="Helical" evidence="6">
    <location>
        <begin position="133"/>
        <end position="151"/>
    </location>
</feature>
<keyword evidence="6" id="KW-0812">Transmembrane</keyword>
<dbReference type="AlphaFoldDB" id="A0A4Q7EF19"/>
<evidence type="ECO:0000256" key="1">
    <source>
        <dbReference type="ARBA" id="ARBA00000085"/>
    </source>
</evidence>
<keyword evidence="4 8" id="KW-0808">Transferase</keyword>
<dbReference type="InterPro" id="IPR003594">
    <property type="entry name" value="HATPase_dom"/>
</dbReference>
<keyword evidence="6" id="KW-0472">Membrane</keyword>
<dbReference type="EMBL" id="QVFV01000001">
    <property type="protein sequence ID" value="RZM82444.1"/>
    <property type="molecule type" value="Genomic_DNA"/>
</dbReference>
<dbReference type="Proteomes" id="UP000292459">
    <property type="component" value="Unassembled WGS sequence"/>
</dbReference>
<keyword evidence="9" id="KW-1185">Reference proteome</keyword>
<evidence type="ECO:0000313" key="8">
    <source>
        <dbReference type="EMBL" id="RZM82444.1"/>
    </source>
</evidence>
<dbReference type="Pfam" id="PF02518">
    <property type="entry name" value="HATPase_c"/>
    <property type="match status" value="1"/>
</dbReference>
<feature type="domain" description="Histidine kinase" evidence="7">
    <location>
        <begin position="382"/>
        <end position="639"/>
    </location>
</feature>
<accession>A0A4Q7EF19</accession>
<sequence>MSNDDRAQHGISREWLKPTGVITLPFWKVSPPWAIAPTRSDSTSKLPRWLIMTIVLICLVPLSLNWVGIDFSSSTVALDLAATAQLPAAAMADALHQAMEGSYTHTILEWSAFCAAIFTVILAFAHFNIKHDVTTPVIGVALLCAGLMDAFHTLAADRLIDAVASNENLIPFTWALCRLSNAALTIIGVSLFFVGSAYRKWQGNTLFVAVVSATFGLLAYSIIHICATSASLPQTMFPDALITRPWDVLPLVLFIIAGIWIYPNFYRNNPNLFSHSLVISTIPNIATQAHMAFGSTALFDNHFNIAHFLKIIAYLVPLMGLILDYIRTHQTLEQRNHELDLEIHDRKQAEENLQSVIHELQTTQLQLVQTEKMSGLGQLVAGVAHEINNPVNFIYGNIQPAKDYVHDLFHLIELYREHYPEPPATITQEIETIDLEFIEQDLPKLLGSIDIGANRIRQIVMSLRTFSRLDESEIKDVNIHEGIDSTLVILTNRLKETGHRSAIKVTKAYGDLPLIECYAGQLNQVFMNILTNAIDAIEEQYEATTASDEHYQGHITIASRLVDTDHILITITDNGIGMSAQTQQKIFDPFFTTKTVGKGTGMGMPISYQIITEKHRGKLICQSSFGQGTTFEITIPRAIHHPTTGTH</sequence>
<feature type="transmembrane region" description="Helical" evidence="6">
    <location>
        <begin position="305"/>
        <end position="326"/>
    </location>
</feature>
<feature type="transmembrane region" description="Helical" evidence="6">
    <location>
        <begin position="172"/>
        <end position="194"/>
    </location>
</feature>
<comment type="caution">
    <text evidence="8">The sequence shown here is derived from an EMBL/GenBank/DDBJ whole genome shotgun (WGS) entry which is preliminary data.</text>
</comment>
<reference evidence="8 9" key="1">
    <citation type="submission" date="2018-11" db="EMBL/GenBank/DDBJ databases">
        <title>Whole genome sequencing of an environmental sample.</title>
        <authorList>
            <person name="Sarangi A.N."/>
            <person name="Singh D."/>
            <person name="Tripathy S."/>
        </authorList>
    </citation>
    <scope>NUCLEOTIDE SEQUENCE [LARGE SCALE GENOMIC DNA]</scope>
    <source>
        <strain evidence="8 9">Lakshadweep</strain>
    </source>
</reference>
<dbReference type="InterPro" id="IPR005467">
    <property type="entry name" value="His_kinase_dom"/>
</dbReference>
<dbReference type="InterPro" id="IPR003661">
    <property type="entry name" value="HisK_dim/P_dom"/>
</dbReference>
<evidence type="ECO:0000256" key="3">
    <source>
        <dbReference type="ARBA" id="ARBA00022553"/>
    </source>
</evidence>
<keyword evidence="4 8" id="KW-0418">Kinase</keyword>
<dbReference type="EC" id="2.7.13.3" evidence="2"/>
<name>A0A4Q7EF19_9CYAN</name>
<dbReference type="PRINTS" id="PR00344">
    <property type="entry name" value="BCTRLSENSOR"/>
</dbReference>